<proteinExistence type="predicted"/>
<sequence length="43" mass="5160">MCCRNLLQHLQTQIPFLHKVLILYHLQVQLIFLLHDHTLLKSP</sequence>
<protein>
    <submittedName>
        <fullName evidence="1">Uncharacterized protein</fullName>
    </submittedName>
</protein>
<accession>A0A0A9LLQ7</accession>
<evidence type="ECO:0000313" key="1">
    <source>
        <dbReference type="EMBL" id="JAE09522.1"/>
    </source>
</evidence>
<dbReference type="AlphaFoldDB" id="A0A0A9LLQ7"/>
<organism evidence="1">
    <name type="scientific">Arundo donax</name>
    <name type="common">Giant reed</name>
    <name type="synonym">Donax arundinaceus</name>
    <dbReference type="NCBI Taxonomy" id="35708"/>
    <lineage>
        <taxon>Eukaryota</taxon>
        <taxon>Viridiplantae</taxon>
        <taxon>Streptophyta</taxon>
        <taxon>Embryophyta</taxon>
        <taxon>Tracheophyta</taxon>
        <taxon>Spermatophyta</taxon>
        <taxon>Magnoliopsida</taxon>
        <taxon>Liliopsida</taxon>
        <taxon>Poales</taxon>
        <taxon>Poaceae</taxon>
        <taxon>PACMAD clade</taxon>
        <taxon>Arundinoideae</taxon>
        <taxon>Arundineae</taxon>
        <taxon>Arundo</taxon>
    </lineage>
</organism>
<reference evidence="1" key="1">
    <citation type="submission" date="2014-09" db="EMBL/GenBank/DDBJ databases">
        <authorList>
            <person name="Magalhaes I.L.F."/>
            <person name="Oliveira U."/>
            <person name="Santos F.R."/>
            <person name="Vidigal T.H.D.A."/>
            <person name="Brescovit A.D."/>
            <person name="Santos A.J."/>
        </authorList>
    </citation>
    <scope>NUCLEOTIDE SEQUENCE</scope>
    <source>
        <tissue evidence="1">Shoot tissue taken approximately 20 cm above the soil surface</tissue>
    </source>
</reference>
<reference evidence="1" key="2">
    <citation type="journal article" date="2015" name="Data Brief">
        <title>Shoot transcriptome of the giant reed, Arundo donax.</title>
        <authorList>
            <person name="Barrero R.A."/>
            <person name="Guerrero F.D."/>
            <person name="Moolhuijzen P."/>
            <person name="Goolsby J.A."/>
            <person name="Tidwell J."/>
            <person name="Bellgard S.E."/>
            <person name="Bellgard M.I."/>
        </authorList>
    </citation>
    <scope>NUCLEOTIDE SEQUENCE</scope>
    <source>
        <tissue evidence="1">Shoot tissue taken approximately 20 cm above the soil surface</tissue>
    </source>
</reference>
<dbReference type="EMBL" id="GBRH01188374">
    <property type="protein sequence ID" value="JAE09522.1"/>
    <property type="molecule type" value="Transcribed_RNA"/>
</dbReference>
<name>A0A0A9LLQ7_ARUDO</name>